<dbReference type="EMBL" id="CADCTI010000030">
    <property type="protein sequence ID" value="CAA9215922.1"/>
    <property type="molecule type" value="Genomic_DNA"/>
</dbReference>
<protein>
    <submittedName>
        <fullName evidence="2">3-phosphoshikimate 1-carboxyvinyltransferase</fullName>
        <ecNumber evidence="2">2.5.1.19</ecNumber>
    </submittedName>
</protein>
<gene>
    <name evidence="2" type="ORF">AVDCRST_MAG57-320</name>
</gene>
<feature type="compositionally biased region" description="Basic residues" evidence="1">
    <location>
        <begin position="120"/>
        <end position="157"/>
    </location>
</feature>
<feature type="region of interest" description="Disordered" evidence="1">
    <location>
        <begin position="1"/>
        <end position="157"/>
    </location>
</feature>
<feature type="compositionally biased region" description="Basic and acidic residues" evidence="1">
    <location>
        <begin position="23"/>
        <end position="34"/>
    </location>
</feature>
<feature type="non-terminal residue" evidence="2">
    <location>
        <position position="157"/>
    </location>
</feature>
<reference evidence="2" key="1">
    <citation type="submission" date="2020-02" db="EMBL/GenBank/DDBJ databases">
        <authorList>
            <person name="Meier V. D."/>
        </authorList>
    </citation>
    <scope>NUCLEOTIDE SEQUENCE</scope>
    <source>
        <strain evidence="2">AVDCRST_MAG57</strain>
    </source>
</reference>
<feature type="non-terminal residue" evidence="2">
    <location>
        <position position="1"/>
    </location>
</feature>
<proteinExistence type="predicted"/>
<keyword evidence="2" id="KW-0808">Transferase</keyword>
<accession>A0A6J4H946</accession>
<name>A0A6J4H946_9ACTN</name>
<evidence type="ECO:0000256" key="1">
    <source>
        <dbReference type="SAM" id="MobiDB-lite"/>
    </source>
</evidence>
<evidence type="ECO:0000313" key="2">
    <source>
        <dbReference type="EMBL" id="CAA9215922.1"/>
    </source>
</evidence>
<dbReference type="GO" id="GO:0003866">
    <property type="term" value="F:3-phosphoshikimate 1-carboxyvinyltransferase activity"/>
    <property type="evidence" value="ECO:0007669"/>
    <property type="project" value="UniProtKB-EC"/>
</dbReference>
<dbReference type="EC" id="2.5.1.19" evidence="2"/>
<sequence length="157" mass="17537">DRRLDHAAPHGTRRRRRHVAGLEVDHRAGADPRRPRGRSQPPGPPAAGARHRPDGRWPARPRRGHRRGRRRLGDHPAATARACGGGRRTGGHRAALPPPGGGADRRPRPGGRRSPAARPTQRRPPRCAARPRRGDRRRRTREGSLHRARHRPGPRPR</sequence>
<dbReference type="AlphaFoldDB" id="A0A6J4H946"/>
<organism evidence="2">
    <name type="scientific">uncultured Blastococcus sp</name>
    <dbReference type="NCBI Taxonomy" id="217144"/>
    <lineage>
        <taxon>Bacteria</taxon>
        <taxon>Bacillati</taxon>
        <taxon>Actinomycetota</taxon>
        <taxon>Actinomycetes</taxon>
        <taxon>Geodermatophilales</taxon>
        <taxon>Geodermatophilaceae</taxon>
        <taxon>Blastococcus</taxon>
        <taxon>environmental samples</taxon>
    </lineage>
</organism>
<feature type="compositionally biased region" description="Basic residues" evidence="1">
    <location>
        <begin position="59"/>
        <end position="72"/>
    </location>
</feature>